<dbReference type="InterPro" id="IPR036249">
    <property type="entry name" value="Thioredoxin-like_sf"/>
</dbReference>
<dbReference type="InterPro" id="IPR013766">
    <property type="entry name" value="Thioredoxin_domain"/>
</dbReference>
<sequence length="131" mass="14830">MEQRKLSPMSRVKKIDSEKSWKFFNIQARKLGFSVVVHFTTTWCMPSVAMNPVFEELASSHPDTLFLLVDVDELTRVAKEMEVKAMPTFVMMKDGSPLDMLVGANTYQITKRISSFAQPAPAHLSTSIEFV</sequence>
<accession>A0AAW1IHK2</accession>
<dbReference type="PANTHER" id="PTHR10438">
    <property type="entry name" value="THIOREDOXIN"/>
    <property type="match status" value="1"/>
</dbReference>
<evidence type="ECO:0000259" key="1">
    <source>
        <dbReference type="PROSITE" id="PS51352"/>
    </source>
</evidence>
<dbReference type="AlphaFoldDB" id="A0AAW1IHK2"/>
<evidence type="ECO:0000313" key="2">
    <source>
        <dbReference type="EMBL" id="KAK9689072.1"/>
    </source>
</evidence>
<dbReference type="SUPFAM" id="SSF52833">
    <property type="entry name" value="Thioredoxin-like"/>
    <property type="match status" value="1"/>
</dbReference>
<gene>
    <name evidence="2" type="ORF">RND81_09G033600</name>
</gene>
<reference evidence="2" key="1">
    <citation type="submission" date="2024-03" db="EMBL/GenBank/DDBJ databases">
        <title>WGS assembly of Saponaria officinalis var. Norfolk2.</title>
        <authorList>
            <person name="Jenkins J."/>
            <person name="Shu S."/>
            <person name="Grimwood J."/>
            <person name="Barry K."/>
            <person name="Goodstein D."/>
            <person name="Schmutz J."/>
            <person name="Leebens-Mack J."/>
            <person name="Osbourn A."/>
        </authorList>
    </citation>
    <scope>NUCLEOTIDE SEQUENCE [LARGE SCALE GENOMIC DNA]</scope>
    <source>
        <strain evidence="2">JIC</strain>
    </source>
</reference>
<organism evidence="2 3">
    <name type="scientific">Saponaria officinalis</name>
    <name type="common">Common soapwort</name>
    <name type="synonym">Lychnis saponaria</name>
    <dbReference type="NCBI Taxonomy" id="3572"/>
    <lineage>
        <taxon>Eukaryota</taxon>
        <taxon>Viridiplantae</taxon>
        <taxon>Streptophyta</taxon>
        <taxon>Embryophyta</taxon>
        <taxon>Tracheophyta</taxon>
        <taxon>Spermatophyta</taxon>
        <taxon>Magnoliopsida</taxon>
        <taxon>eudicotyledons</taxon>
        <taxon>Gunneridae</taxon>
        <taxon>Pentapetalae</taxon>
        <taxon>Caryophyllales</taxon>
        <taxon>Caryophyllaceae</taxon>
        <taxon>Caryophylleae</taxon>
        <taxon>Saponaria</taxon>
    </lineage>
</organism>
<keyword evidence="3" id="KW-1185">Reference proteome</keyword>
<dbReference type="PROSITE" id="PS51352">
    <property type="entry name" value="THIOREDOXIN_2"/>
    <property type="match status" value="1"/>
</dbReference>
<dbReference type="InterPro" id="IPR050620">
    <property type="entry name" value="Thioredoxin_H-type-like"/>
</dbReference>
<dbReference type="Gene3D" id="3.40.30.10">
    <property type="entry name" value="Glutaredoxin"/>
    <property type="match status" value="1"/>
</dbReference>
<name>A0AAW1IHK2_SAPOF</name>
<dbReference type="CDD" id="cd02947">
    <property type="entry name" value="TRX_family"/>
    <property type="match status" value="1"/>
</dbReference>
<comment type="caution">
    <text evidence="2">The sequence shown here is derived from an EMBL/GenBank/DDBJ whole genome shotgun (WGS) entry which is preliminary data.</text>
</comment>
<dbReference type="Proteomes" id="UP001443914">
    <property type="component" value="Unassembled WGS sequence"/>
</dbReference>
<dbReference type="EMBL" id="JBDFQZ010000009">
    <property type="protein sequence ID" value="KAK9689072.1"/>
    <property type="molecule type" value="Genomic_DNA"/>
</dbReference>
<feature type="domain" description="Thioredoxin" evidence="1">
    <location>
        <begin position="1"/>
        <end position="119"/>
    </location>
</feature>
<dbReference type="PANTHER" id="PTHR10438:SF242">
    <property type="entry name" value="THIOREDOXIN-LIKE PROTEIN CXXS1"/>
    <property type="match status" value="1"/>
</dbReference>
<protein>
    <recommendedName>
        <fullName evidence="1">Thioredoxin domain-containing protein</fullName>
    </recommendedName>
</protein>
<dbReference type="Pfam" id="PF00085">
    <property type="entry name" value="Thioredoxin"/>
    <property type="match status" value="1"/>
</dbReference>
<evidence type="ECO:0000313" key="3">
    <source>
        <dbReference type="Proteomes" id="UP001443914"/>
    </source>
</evidence>
<proteinExistence type="predicted"/>